<evidence type="ECO:0000313" key="8">
    <source>
        <dbReference type="Proteomes" id="UP000272400"/>
    </source>
</evidence>
<reference evidence="7 8" key="1">
    <citation type="submission" date="2018-11" db="EMBL/GenBank/DDBJ databases">
        <title>Sequencing the genomes of 1000 actinobacteria strains.</title>
        <authorList>
            <person name="Klenk H.-P."/>
        </authorList>
    </citation>
    <scope>NUCLEOTIDE SEQUENCE [LARGE SCALE GENOMIC DNA]</scope>
    <source>
        <strain evidence="7 8">DSM 44254</strain>
    </source>
</reference>
<dbReference type="GO" id="GO:0004748">
    <property type="term" value="F:ribonucleoside-diphosphate reductase activity, thioredoxin disulfide as acceptor"/>
    <property type="evidence" value="ECO:0007669"/>
    <property type="project" value="UniProtKB-EC"/>
</dbReference>
<comment type="catalytic activity">
    <reaction evidence="5">
        <text>a 2'-deoxyribonucleoside 5'-diphosphate + [thioredoxin]-disulfide + H2O = a ribonucleoside 5'-diphosphate + [thioredoxin]-dithiol</text>
        <dbReference type="Rhea" id="RHEA:23252"/>
        <dbReference type="Rhea" id="RHEA-COMP:10698"/>
        <dbReference type="Rhea" id="RHEA-COMP:10700"/>
        <dbReference type="ChEBI" id="CHEBI:15377"/>
        <dbReference type="ChEBI" id="CHEBI:29950"/>
        <dbReference type="ChEBI" id="CHEBI:50058"/>
        <dbReference type="ChEBI" id="CHEBI:57930"/>
        <dbReference type="ChEBI" id="CHEBI:73316"/>
        <dbReference type="EC" id="1.17.4.1"/>
    </reaction>
</comment>
<sequence>MWVETDGGREVRIKWGEPDSTAAGLAEALGEAVSLAVREGVPPEHLIEKFLNLRFLPQGETTDPAIPAATSVADYLARHLAQAWLTPEQRRKLGVHDPDTVWPDAYRSS</sequence>
<evidence type="ECO:0000256" key="2">
    <source>
        <dbReference type="ARBA" id="ARBA00012274"/>
    </source>
</evidence>
<comment type="caution">
    <text evidence="7">The sequence shown here is derived from an EMBL/GenBank/DDBJ whole genome shotgun (WGS) entry which is preliminary data.</text>
</comment>
<dbReference type="GO" id="GO:0000166">
    <property type="term" value="F:nucleotide binding"/>
    <property type="evidence" value="ECO:0007669"/>
    <property type="project" value="UniProtKB-KW"/>
</dbReference>
<feature type="domain" description="TSCPD" evidence="6">
    <location>
        <begin position="6"/>
        <end position="83"/>
    </location>
</feature>
<gene>
    <name evidence="7" type="ORF">EDD29_8115</name>
</gene>
<evidence type="ECO:0000313" key="7">
    <source>
        <dbReference type="EMBL" id="ROO90391.1"/>
    </source>
</evidence>
<name>A0A3N1DA42_9ACTN</name>
<dbReference type="Proteomes" id="UP000272400">
    <property type="component" value="Unassembled WGS sequence"/>
</dbReference>
<comment type="similarity">
    <text evidence="1">Belongs to the ribonucleoside diphosphate reductase class-2 family.</text>
</comment>
<evidence type="ECO:0000256" key="4">
    <source>
        <dbReference type="ARBA" id="ARBA00022741"/>
    </source>
</evidence>
<dbReference type="AlphaFoldDB" id="A0A3N1DA42"/>
<dbReference type="InterPro" id="IPR024434">
    <property type="entry name" value="TSCPD_dom"/>
</dbReference>
<accession>A0A3N1DA42</accession>
<dbReference type="GO" id="GO:0071897">
    <property type="term" value="P:DNA biosynthetic process"/>
    <property type="evidence" value="ECO:0007669"/>
    <property type="project" value="UniProtKB-KW"/>
</dbReference>
<evidence type="ECO:0000259" key="6">
    <source>
        <dbReference type="Pfam" id="PF12637"/>
    </source>
</evidence>
<protein>
    <recommendedName>
        <fullName evidence="2">ribonucleoside-diphosphate reductase</fullName>
        <ecNumber evidence="2">1.17.4.1</ecNumber>
    </recommendedName>
</protein>
<evidence type="ECO:0000256" key="5">
    <source>
        <dbReference type="ARBA" id="ARBA00047754"/>
    </source>
</evidence>
<keyword evidence="4" id="KW-0547">Nucleotide-binding</keyword>
<proteinExistence type="inferred from homology"/>
<keyword evidence="8" id="KW-1185">Reference proteome</keyword>
<keyword evidence="3" id="KW-0237">DNA synthesis</keyword>
<evidence type="ECO:0000256" key="3">
    <source>
        <dbReference type="ARBA" id="ARBA00022634"/>
    </source>
</evidence>
<dbReference type="EC" id="1.17.4.1" evidence="2"/>
<dbReference type="EMBL" id="RJKE01000001">
    <property type="protein sequence ID" value="ROO90391.1"/>
    <property type="molecule type" value="Genomic_DNA"/>
</dbReference>
<evidence type="ECO:0000256" key="1">
    <source>
        <dbReference type="ARBA" id="ARBA00007405"/>
    </source>
</evidence>
<dbReference type="Pfam" id="PF12637">
    <property type="entry name" value="TSCPD"/>
    <property type="match status" value="1"/>
</dbReference>
<organism evidence="7 8">
    <name type="scientific">Actinocorallia herbida</name>
    <dbReference type="NCBI Taxonomy" id="58109"/>
    <lineage>
        <taxon>Bacteria</taxon>
        <taxon>Bacillati</taxon>
        <taxon>Actinomycetota</taxon>
        <taxon>Actinomycetes</taxon>
        <taxon>Streptosporangiales</taxon>
        <taxon>Thermomonosporaceae</taxon>
        <taxon>Actinocorallia</taxon>
    </lineage>
</organism>